<keyword evidence="1" id="KW-0479">Metal-binding</keyword>
<proteinExistence type="predicted"/>
<dbReference type="PANTHER" id="PTHR46210:SF1">
    <property type="entry name" value="FHA DOMAIN-CONTAINING PROTEIN"/>
    <property type="match status" value="1"/>
</dbReference>
<sequence>MNALHIKIYPSEPRERPDNGKSIQKPYSLKYTTDFLISKKGTALVCVQANEKEKLGKNDRLIATVSLNEGIYMMKILKSMLNSYSDTFWMVINSSSISSYQLSQGDIIKVGSSHFRVNRMKGFHSSKQLEKQSIKASFISKGGLGKTFQDIPIDLSNSSYTELFCRVCRETEDSFDDPFISPCACSGTMGYMHYRCFSEWVLSKLHVEKLEFHQIITWDGIICESCRTEIPDNFKSNDKRYSLLSLLKPHGKYISLELSRTVTKIQRKIIIISLQQRDYFCLGIKGEILPDDLNKACTFQVQGKKILLQNESLCMDTMVMARKTIEMPLYTNCLFANGGNLISFNVKEKMSIRKFFCFCRKRTQSS</sequence>
<keyword evidence="3" id="KW-0862">Zinc</keyword>
<dbReference type="Proteomes" id="UP000187209">
    <property type="component" value="Unassembled WGS sequence"/>
</dbReference>
<organism evidence="5 6">
    <name type="scientific">Stentor coeruleus</name>
    <dbReference type="NCBI Taxonomy" id="5963"/>
    <lineage>
        <taxon>Eukaryota</taxon>
        <taxon>Sar</taxon>
        <taxon>Alveolata</taxon>
        <taxon>Ciliophora</taxon>
        <taxon>Postciliodesmatophora</taxon>
        <taxon>Heterotrichea</taxon>
        <taxon>Heterotrichida</taxon>
        <taxon>Stentoridae</taxon>
        <taxon>Stentor</taxon>
    </lineage>
</organism>
<dbReference type="SUPFAM" id="SSF57850">
    <property type="entry name" value="RING/U-box"/>
    <property type="match status" value="1"/>
</dbReference>
<dbReference type="GO" id="GO:0008270">
    <property type="term" value="F:zinc ion binding"/>
    <property type="evidence" value="ECO:0007669"/>
    <property type="project" value="UniProtKB-KW"/>
</dbReference>
<keyword evidence="6" id="KW-1185">Reference proteome</keyword>
<dbReference type="CDD" id="cd16495">
    <property type="entry name" value="RING_CH-C4HC3_MARCH"/>
    <property type="match status" value="1"/>
</dbReference>
<keyword evidence="2" id="KW-0863">Zinc-finger</keyword>
<dbReference type="SMART" id="SM00744">
    <property type="entry name" value="RINGv"/>
    <property type="match status" value="1"/>
</dbReference>
<name>A0A1R2CLN3_9CILI</name>
<reference evidence="5 6" key="1">
    <citation type="submission" date="2016-11" db="EMBL/GenBank/DDBJ databases">
        <title>The macronuclear genome of Stentor coeruleus: a giant cell with tiny introns.</title>
        <authorList>
            <person name="Slabodnick M."/>
            <person name="Ruby J.G."/>
            <person name="Reiff S.B."/>
            <person name="Swart E.C."/>
            <person name="Gosai S."/>
            <person name="Prabakaran S."/>
            <person name="Witkowska E."/>
            <person name="Larue G.E."/>
            <person name="Fisher S."/>
            <person name="Freeman R.M."/>
            <person name="Gunawardena J."/>
            <person name="Chu W."/>
            <person name="Stover N.A."/>
            <person name="Gregory B.D."/>
            <person name="Nowacki M."/>
            <person name="Derisi J."/>
            <person name="Roy S.W."/>
            <person name="Marshall W.F."/>
            <person name="Sood P."/>
        </authorList>
    </citation>
    <scope>NUCLEOTIDE SEQUENCE [LARGE SCALE GENOMIC DNA]</scope>
    <source>
        <strain evidence="5">WM001</strain>
    </source>
</reference>
<dbReference type="PANTHER" id="PTHR46210">
    <property type="entry name" value="FHA DOMAIN-CONTAINING PROTEIN"/>
    <property type="match status" value="1"/>
</dbReference>
<evidence type="ECO:0000256" key="1">
    <source>
        <dbReference type="ARBA" id="ARBA00022723"/>
    </source>
</evidence>
<dbReference type="PROSITE" id="PS51292">
    <property type="entry name" value="ZF_RING_CH"/>
    <property type="match status" value="1"/>
</dbReference>
<evidence type="ECO:0000313" key="6">
    <source>
        <dbReference type="Proteomes" id="UP000187209"/>
    </source>
</evidence>
<evidence type="ECO:0000256" key="3">
    <source>
        <dbReference type="ARBA" id="ARBA00022833"/>
    </source>
</evidence>
<protein>
    <recommendedName>
        <fullName evidence="4">RING-CH-type domain-containing protein</fullName>
    </recommendedName>
</protein>
<evidence type="ECO:0000313" key="5">
    <source>
        <dbReference type="EMBL" id="OMJ89924.1"/>
    </source>
</evidence>
<evidence type="ECO:0000256" key="2">
    <source>
        <dbReference type="ARBA" id="ARBA00022771"/>
    </source>
</evidence>
<dbReference type="EMBL" id="MPUH01000114">
    <property type="protein sequence ID" value="OMJ89924.1"/>
    <property type="molecule type" value="Genomic_DNA"/>
</dbReference>
<dbReference type="InterPro" id="IPR013083">
    <property type="entry name" value="Znf_RING/FYVE/PHD"/>
</dbReference>
<comment type="caution">
    <text evidence="5">The sequence shown here is derived from an EMBL/GenBank/DDBJ whole genome shotgun (WGS) entry which is preliminary data.</text>
</comment>
<dbReference type="Pfam" id="PF12906">
    <property type="entry name" value="RINGv"/>
    <property type="match status" value="1"/>
</dbReference>
<evidence type="ECO:0000259" key="4">
    <source>
        <dbReference type="PROSITE" id="PS51292"/>
    </source>
</evidence>
<feature type="domain" description="RING-CH-type" evidence="4">
    <location>
        <begin position="157"/>
        <end position="233"/>
    </location>
</feature>
<dbReference type="Gene3D" id="3.30.40.10">
    <property type="entry name" value="Zinc/RING finger domain, C3HC4 (zinc finger)"/>
    <property type="match status" value="1"/>
</dbReference>
<gene>
    <name evidence="5" type="ORF">SteCoe_7812</name>
</gene>
<dbReference type="AlphaFoldDB" id="A0A1R2CLN3"/>
<dbReference type="InterPro" id="IPR011016">
    <property type="entry name" value="Znf_RING-CH"/>
</dbReference>
<accession>A0A1R2CLN3</accession>